<dbReference type="Pfam" id="PF01025">
    <property type="entry name" value="GrpE"/>
    <property type="match status" value="1"/>
</dbReference>
<evidence type="ECO:0000256" key="4">
    <source>
        <dbReference type="ARBA" id="ARBA00022490"/>
    </source>
</evidence>
<dbReference type="InterPro" id="IPR013805">
    <property type="entry name" value="GrpE_CC"/>
</dbReference>
<feature type="compositionally biased region" description="Low complexity" evidence="13">
    <location>
        <begin position="68"/>
        <end position="106"/>
    </location>
</feature>
<feature type="region of interest" description="Disordered" evidence="13">
    <location>
        <begin position="1"/>
        <end position="124"/>
    </location>
</feature>
<dbReference type="RefSeq" id="WP_102160914.1">
    <property type="nucleotide sequence ID" value="NZ_JALXPL010000003.1"/>
</dbReference>
<dbReference type="PRINTS" id="PR00773">
    <property type="entry name" value="GRPEPROTEIN"/>
</dbReference>
<dbReference type="Gene3D" id="2.30.22.10">
    <property type="entry name" value="Head domain of nucleotide exchange factor GrpE"/>
    <property type="match status" value="1"/>
</dbReference>
<dbReference type="SUPFAM" id="SSF58014">
    <property type="entry name" value="Coiled-coil domain of nucleotide exchange factor GrpE"/>
    <property type="match status" value="1"/>
</dbReference>
<dbReference type="GO" id="GO:0051082">
    <property type="term" value="F:unfolded protein binding"/>
    <property type="evidence" value="ECO:0007669"/>
    <property type="project" value="TreeGrafter"/>
</dbReference>
<dbReference type="GO" id="GO:0042803">
    <property type="term" value="F:protein homodimerization activity"/>
    <property type="evidence" value="ECO:0007669"/>
    <property type="project" value="InterPro"/>
</dbReference>
<comment type="subunit">
    <text evidence="3 10">Homodimer.</text>
</comment>
<dbReference type="FunFam" id="2.30.22.10:FF:000001">
    <property type="entry name" value="Protein GrpE"/>
    <property type="match status" value="1"/>
</dbReference>
<evidence type="ECO:0000256" key="12">
    <source>
        <dbReference type="RuleBase" id="RU004478"/>
    </source>
</evidence>
<feature type="compositionally biased region" description="Low complexity" evidence="13">
    <location>
        <begin position="37"/>
        <end position="53"/>
    </location>
</feature>
<gene>
    <name evidence="10 14" type="primary">grpE</name>
    <name evidence="14" type="ORF">CJ198_03550</name>
</gene>
<dbReference type="GO" id="GO:0051087">
    <property type="term" value="F:protein-folding chaperone binding"/>
    <property type="evidence" value="ECO:0007669"/>
    <property type="project" value="InterPro"/>
</dbReference>
<evidence type="ECO:0000256" key="11">
    <source>
        <dbReference type="RuleBase" id="RU000639"/>
    </source>
</evidence>
<reference evidence="14 15" key="1">
    <citation type="submission" date="2017-09" db="EMBL/GenBank/DDBJ databases">
        <title>Bacterial strain isolated from the female urinary microbiota.</title>
        <authorList>
            <person name="Thomas-White K."/>
            <person name="Kumar N."/>
            <person name="Forster S."/>
            <person name="Putonti C."/>
            <person name="Lawley T."/>
            <person name="Wolfe A.J."/>
        </authorList>
    </citation>
    <scope>NUCLEOTIDE SEQUENCE [LARGE SCALE GENOMIC DNA]</scope>
    <source>
        <strain evidence="14 15">UMB0680</strain>
    </source>
</reference>
<comment type="function">
    <text evidence="7 10 11">Participates actively in the response to hyperosmotic and heat shock by preventing the aggregation of stress-denatured proteins, in association with DnaK and GrpE. It is the nucleotide exchange factor for DnaK and may function as a thermosensor. Unfolded proteins bind initially to DnaJ; upon interaction with the DnaJ-bound protein, DnaK hydrolyzes its bound ATP, resulting in the formation of a stable complex. GrpE releases ADP from DnaK; ATP binding to DnaK triggers the release of the substrate protein, thus completing the reaction cycle. Several rounds of ATP-dependent interactions between DnaJ, DnaK and GrpE are required for fully efficient folding.</text>
</comment>
<evidence type="ECO:0000256" key="1">
    <source>
        <dbReference type="ARBA" id="ARBA00004496"/>
    </source>
</evidence>
<evidence type="ECO:0000313" key="14">
    <source>
        <dbReference type="EMBL" id="PMB98434.1"/>
    </source>
</evidence>
<keyword evidence="15" id="KW-1185">Reference proteome</keyword>
<dbReference type="CDD" id="cd00446">
    <property type="entry name" value="GrpE"/>
    <property type="match status" value="1"/>
</dbReference>
<evidence type="ECO:0000256" key="9">
    <source>
        <dbReference type="ARBA" id="ARBA00076414"/>
    </source>
</evidence>
<evidence type="ECO:0000256" key="3">
    <source>
        <dbReference type="ARBA" id="ARBA00011738"/>
    </source>
</evidence>
<dbReference type="PROSITE" id="PS01071">
    <property type="entry name" value="GRPE"/>
    <property type="match status" value="1"/>
</dbReference>
<comment type="caution">
    <text evidence="14">The sequence shown here is derived from an EMBL/GenBank/DDBJ whole genome shotgun (WGS) entry which is preliminary data.</text>
</comment>
<evidence type="ECO:0000313" key="15">
    <source>
        <dbReference type="Proteomes" id="UP000235703"/>
    </source>
</evidence>
<sequence length="262" mass="27607">MSAENPEQGFSFTDKRRVDPETGQVRQPQAGSGDTGAAEPSEAQEQAQAAAAEGRLDSDGPEVATGGEPAAETDPAAQAAEQAEAAAQSEGAEQAQGTAQAEAPTASGAETGEGALDPENVSPANDTEAELLDHLKRINAEYAAYRMRSQREQDRAKEAGVASVVEALFPVLDEVRLARENGDVEGPFDTHVTKLFDTLAKLGVTQYGEVGEEFDANIHEALMQQPSDEVETPTVFLVMQPGYMLGERVLRAARVGVQAPAD</sequence>
<comment type="similarity">
    <text evidence="2 10 12">Belongs to the GrpE family.</text>
</comment>
<evidence type="ECO:0000256" key="8">
    <source>
        <dbReference type="ARBA" id="ARBA00072274"/>
    </source>
</evidence>
<evidence type="ECO:0000256" key="13">
    <source>
        <dbReference type="SAM" id="MobiDB-lite"/>
    </source>
</evidence>
<dbReference type="PANTHER" id="PTHR21237">
    <property type="entry name" value="GRPE PROTEIN"/>
    <property type="match status" value="1"/>
</dbReference>
<dbReference type="AlphaFoldDB" id="A0A2N6PID0"/>
<dbReference type="PANTHER" id="PTHR21237:SF23">
    <property type="entry name" value="GRPE PROTEIN HOMOLOG, MITOCHONDRIAL"/>
    <property type="match status" value="1"/>
</dbReference>
<evidence type="ECO:0000256" key="5">
    <source>
        <dbReference type="ARBA" id="ARBA00023016"/>
    </source>
</evidence>
<dbReference type="Proteomes" id="UP000235703">
    <property type="component" value="Unassembled WGS sequence"/>
</dbReference>
<dbReference type="Gene3D" id="3.90.20.20">
    <property type="match status" value="1"/>
</dbReference>
<evidence type="ECO:0000256" key="6">
    <source>
        <dbReference type="ARBA" id="ARBA00023186"/>
    </source>
</evidence>
<dbReference type="GeneID" id="86842733"/>
<protein>
    <recommendedName>
        <fullName evidence="8 10">Protein GrpE</fullName>
    </recommendedName>
    <alternativeName>
        <fullName evidence="9 10">HSP-70 cofactor</fullName>
    </alternativeName>
</protein>
<dbReference type="GO" id="GO:0000774">
    <property type="term" value="F:adenyl-nucleotide exchange factor activity"/>
    <property type="evidence" value="ECO:0007669"/>
    <property type="project" value="InterPro"/>
</dbReference>
<keyword evidence="5 10" id="KW-0346">Stress response</keyword>
<comment type="subcellular location">
    <subcellularLocation>
        <location evidence="1 10">Cytoplasm</location>
    </subcellularLocation>
</comment>
<dbReference type="OrthoDB" id="5191115at2"/>
<organism evidence="14 15">
    <name type="scientific">Brevibacterium luteolum</name>
    <dbReference type="NCBI Taxonomy" id="199591"/>
    <lineage>
        <taxon>Bacteria</taxon>
        <taxon>Bacillati</taxon>
        <taxon>Actinomycetota</taxon>
        <taxon>Actinomycetes</taxon>
        <taxon>Micrococcales</taxon>
        <taxon>Brevibacteriaceae</taxon>
        <taxon>Brevibacterium</taxon>
    </lineage>
</organism>
<dbReference type="HAMAP" id="MF_01151">
    <property type="entry name" value="GrpE"/>
    <property type="match status" value="1"/>
</dbReference>
<dbReference type="InterPro" id="IPR009012">
    <property type="entry name" value="GrpE_head"/>
</dbReference>
<evidence type="ECO:0000256" key="10">
    <source>
        <dbReference type="HAMAP-Rule" id="MF_01151"/>
    </source>
</evidence>
<evidence type="ECO:0000256" key="7">
    <source>
        <dbReference type="ARBA" id="ARBA00053401"/>
    </source>
</evidence>
<dbReference type="SUPFAM" id="SSF51064">
    <property type="entry name" value="Head domain of nucleotide exchange factor GrpE"/>
    <property type="match status" value="1"/>
</dbReference>
<keyword evidence="4 10" id="KW-0963">Cytoplasm</keyword>
<keyword evidence="6 10" id="KW-0143">Chaperone</keyword>
<proteinExistence type="inferred from homology"/>
<dbReference type="GO" id="GO:0006457">
    <property type="term" value="P:protein folding"/>
    <property type="evidence" value="ECO:0007669"/>
    <property type="project" value="InterPro"/>
</dbReference>
<dbReference type="InterPro" id="IPR000740">
    <property type="entry name" value="GrpE"/>
</dbReference>
<evidence type="ECO:0000256" key="2">
    <source>
        <dbReference type="ARBA" id="ARBA00009054"/>
    </source>
</evidence>
<dbReference type="GO" id="GO:0005737">
    <property type="term" value="C:cytoplasm"/>
    <property type="evidence" value="ECO:0007669"/>
    <property type="project" value="UniProtKB-SubCell"/>
</dbReference>
<name>A0A2N6PID0_9MICO</name>
<accession>A0A2N6PID0</accession>
<dbReference type="EMBL" id="PNFZ01000002">
    <property type="protein sequence ID" value="PMB98434.1"/>
    <property type="molecule type" value="Genomic_DNA"/>
</dbReference>